<proteinExistence type="predicted"/>
<sequence length="371" mass="42328">MDSFDEFDITQEDLTQIENIEFDLLNTSLHLSSDEEDNIQPTQSKRSRVIPSESEDSDAETNRAILDLSRSSPPSTWTDPKVMERNIDPDQLITLVQDRGVLWDKTLNDYKNKQLKIAAWREVCCILISNFDNLDEKERQSCGKLVSTKWSNLRDAWMRANKNEVKKSGAGAKFSKPYIYKEQMSFLQKVAEPNRTHDSVKKRPPDTSPEPSAANTTDMYSELPLPSTSKKPKTLDDKMSQFLDSRLQPDRSNEHPMLSFFKGILPSVTSFDDSETLEFQSGVLSLIQNIKKQRESRLYSSNYGWHSQSRGHEQQSVYSSQNQNVHPPLNHNILPSIGYGYSTRQLVEPASPTLSQHSSITQDSDLDFSNL</sequence>
<gene>
    <name evidence="1" type="ORF">PYW08_008862</name>
</gene>
<dbReference type="EMBL" id="CM056798">
    <property type="protein sequence ID" value="KAJ8711908.1"/>
    <property type="molecule type" value="Genomic_DNA"/>
</dbReference>
<keyword evidence="2" id="KW-1185">Reference proteome</keyword>
<evidence type="ECO:0000313" key="1">
    <source>
        <dbReference type="EMBL" id="KAJ8711908.1"/>
    </source>
</evidence>
<accession>A0ACC2QDM8</accession>
<evidence type="ECO:0000313" key="2">
    <source>
        <dbReference type="Proteomes" id="UP001231649"/>
    </source>
</evidence>
<comment type="caution">
    <text evidence="1">The sequence shown here is derived from an EMBL/GenBank/DDBJ whole genome shotgun (WGS) entry which is preliminary data.</text>
</comment>
<protein>
    <submittedName>
        <fullName evidence="1">Uncharacterized protein</fullName>
    </submittedName>
</protein>
<organism evidence="1 2">
    <name type="scientific">Mythimna loreyi</name>
    <dbReference type="NCBI Taxonomy" id="667449"/>
    <lineage>
        <taxon>Eukaryota</taxon>
        <taxon>Metazoa</taxon>
        <taxon>Ecdysozoa</taxon>
        <taxon>Arthropoda</taxon>
        <taxon>Hexapoda</taxon>
        <taxon>Insecta</taxon>
        <taxon>Pterygota</taxon>
        <taxon>Neoptera</taxon>
        <taxon>Endopterygota</taxon>
        <taxon>Lepidoptera</taxon>
        <taxon>Glossata</taxon>
        <taxon>Ditrysia</taxon>
        <taxon>Noctuoidea</taxon>
        <taxon>Noctuidae</taxon>
        <taxon>Noctuinae</taxon>
        <taxon>Hadenini</taxon>
        <taxon>Mythimna</taxon>
    </lineage>
</organism>
<dbReference type="Proteomes" id="UP001231649">
    <property type="component" value="Chromosome 22"/>
</dbReference>
<reference evidence="1" key="1">
    <citation type="submission" date="2023-03" db="EMBL/GenBank/DDBJ databases">
        <title>Chromosome-level genomes of two armyworms, Mythimna separata and Mythimna loreyi, provide insights into the biosynthesis and reception of sex pheromones.</title>
        <authorList>
            <person name="Zhao H."/>
        </authorList>
    </citation>
    <scope>NUCLEOTIDE SEQUENCE</scope>
    <source>
        <strain evidence="1">BeijingLab</strain>
    </source>
</reference>
<name>A0ACC2QDM8_9NEOP</name>